<keyword evidence="2" id="KW-1185">Reference proteome</keyword>
<reference evidence="2" key="1">
    <citation type="journal article" date="2023" name="Proc. Natl. Acad. Sci. U.S.A.">
        <title>Genomic and structural basis for evolution of tropane alkaloid biosynthesis.</title>
        <authorList>
            <person name="Wanga Y.-J."/>
            <person name="Taina T."/>
            <person name="Yua J.-Y."/>
            <person name="Lia J."/>
            <person name="Xua B."/>
            <person name="Chenc J."/>
            <person name="D'Auriad J.C."/>
            <person name="Huanga J.-P."/>
            <person name="Huanga S.-X."/>
        </authorList>
    </citation>
    <scope>NUCLEOTIDE SEQUENCE [LARGE SCALE GENOMIC DNA]</scope>
    <source>
        <strain evidence="2">cv. KIB-2019</strain>
    </source>
</reference>
<organism evidence="1 2">
    <name type="scientific">Anisodus acutangulus</name>
    <dbReference type="NCBI Taxonomy" id="402998"/>
    <lineage>
        <taxon>Eukaryota</taxon>
        <taxon>Viridiplantae</taxon>
        <taxon>Streptophyta</taxon>
        <taxon>Embryophyta</taxon>
        <taxon>Tracheophyta</taxon>
        <taxon>Spermatophyta</taxon>
        <taxon>Magnoliopsida</taxon>
        <taxon>eudicotyledons</taxon>
        <taxon>Gunneridae</taxon>
        <taxon>Pentapetalae</taxon>
        <taxon>asterids</taxon>
        <taxon>lamiids</taxon>
        <taxon>Solanales</taxon>
        <taxon>Solanaceae</taxon>
        <taxon>Solanoideae</taxon>
        <taxon>Hyoscyameae</taxon>
        <taxon>Anisodus</taxon>
    </lineage>
</organism>
<accession>A0A9Q1RF05</accession>
<evidence type="ECO:0000313" key="2">
    <source>
        <dbReference type="Proteomes" id="UP001152561"/>
    </source>
</evidence>
<protein>
    <submittedName>
        <fullName evidence="1">Uncharacterized protein</fullName>
    </submittedName>
</protein>
<dbReference type="OrthoDB" id="642536at2759"/>
<dbReference type="Proteomes" id="UP001152561">
    <property type="component" value="Unassembled WGS sequence"/>
</dbReference>
<sequence length="132" mass="14819">MEGELIWAFVSDSGMSSSSLVVRSSPLPMKKIFGNCKSLSILSSALAAANSCRSPVKVRKTVAPWLMLLPEFDEFNSIVYKFYRLAERDVKEVVMEDQLMTPDADCLCLGSLFQGWLVYIQQRDWVKNGSLT</sequence>
<dbReference type="EMBL" id="JAJAGQ010000009">
    <property type="protein sequence ID" value="KAJ8553775.1"/>
    <property type="molecule type" value="Genomic_DNA"/>
</dbReference>
<dbReference type="AlphaFoldDB" id="A0A9Q1RF05"/>
<name>A0A9Q1RF05_9SOLA</name>
<proteinExistence type="predicted"/>
<comment type="caution">
    <text evidence="1">The sequence shown here is derived from an EMBL/GenBank/DDBJ whole genome shotgun (WGS) entry which is preliminary data.</text>
</comment>
<evidence type="ECO:0000313" key="1">
    <source>
        <dbReference type="EMBL" id="KAJ8553775.1"/>
    </source>
</evidence>
<gene>
    <name evidence="1" type="ORF">K7X08_024453</name>
</gene>